<keyword evidence="11" id="KW-0675">Receptor</keyword>
<keyword evidence="10" id="KW-1185">Reference proteome</keyword>
<keyword evidence="7" id="KW-1133">Transmembrane helix</keyword>
<keyword evidence="8" id="KW-0496">Mitochondrion</keyword>
<evidence type="ECO:0000256" key="7">
    <source>
        <dbReference type="ARBA" id="ARBA00022989"/>
    </source>
</evidence>
<evidence type="ECO:0000256" key="4">
    <source>
        <dbReference type="ARBA" id="ARBA00022692"/>
    </source>
</evidence>
<evidence type="ECO:0000313" key="11">
    <source>
        <dbReference type="RefSeq" id="XP_040599238.1"/>
    </source>
</evidence>
<dbReference type="PANTHER" id="PTHR12430:SF0">
    <property type="entry name" value="TRANSLOCASE OF OUTER MITOCHONDRIAL MEMBRANE 20"/>
    <property type="match status" value="1"/>
</dbReference>
<dbReference type="RefSeq" id="XP_040599238.1">
    <property type="nucleotide sequence ID" value="XM_040743304.1"/>
</dbReference>
<comment type="subcellular location">
    <subcellularLocation>
        <location evidence="1">Mitochondrion outer membrane</location>
        <topology evidence="1">Single-pass membrane protein</topology>
    </subcellularLocation>
</comment>
<keyword evidence="5" id="KW-1000">Mitochondrion outer membrane</keyword>
<keyword evidence="6" id="KW-0653">Protein transport</keyword>
<dbReference type="InterPro" id="IPR023392">
    <property type="entry name" value="Tom20_dom_sf"/>
</dbReference>
<organism evidence="10 11">
    <name type="scientific">Mesocricetus auratus</name>
    <name type="common">Golden hamster</name>
    <dbReference type="NCBI Taxonomy" id="10036"/>
    <lineage>
        <taxon>Eukaryota</taxon>
        <taxon>Metazoa</taxon>
        <taxon>Chordata</taxon>
        <taxon>Craniata</taxon>
        <taxon>Vertebrata</taxon>
        <taxon>Euteleostomi</taxon>
        <taxon>Mammalia</taxon>
        <taxon>Eutheria</taxon>
        <taxon>Euarchontoglires</taxon>
        <taxon>Glires</taxon>
        <taxon>Rodentia</taxon>
        <taxon>Myomorpha</taxon>
        <taxon>Muroidea</taxon>
        <taxon>Cricetidae</taxon>
        <taxon>Cricetinae</taxon>
        <taxon>Mesocricetus</taxon>
    </lineage>
</organism>
<name>A0ABM2X8Z3_MESAU</name>
<evidence type="ECO:0000256" key="8">
    <source>
        <dbReference type="ARBA" id="ARBA00023128"/>
    </source>
</evidence>
<sequence length="133" mass="15123">MSSSSGTASTSSDPSFKTWLQDRRKKQKLAKERAWLSRLPNLKDAAYVQKFFLKEIQCGERLLGSMWPNQILCVDSFSRCCKCLQLMLPPTVPIALTKLPTINQRIVIAENLAEDDSNKLVINKIRSVICYMI</sequence>
<evidence type="ECO:0000256" key="6">
    <source>
        <dbReference type="ARBA" id="ARBA00022927"/>
    </source>
</evidence>
<keyword evidence="4" id="KW-0812">Transmembrane</keyword>
<protein>
    <submittedName>
        <fullName evidence="11">Mitochondrial import receptor subunit TOM20 homolog</fullName>
    </submittedName>
</protein>
<evidence type="ECO:0000256" key="2">
    <source>
        <dbReference type="ARBA" id="ARBA00005792"/>
    </source>
</evidence>
<accession>A0ABM2X8Z3</accession>
<keyword evidence="9" id="KW-0472">Membrane</keyword>
<evidence type="ECO:0000256" key="1">
    <source>
        <dbReference type="ARBA" id="ARBA00004572"/>
    </source>
</evidence>
<evidence type="ECO:0000313" key="10">
    <source>
        <dbReference type="Proteomes" id="UP000886700"/>
    </source>
</evidence>
<dbReference type="InterPro" id="IPR022422">
    <property type="entry name" value="MAS20_rcpt_metazoan"/>
</dbReference>
<evidence type="ECO:0000256" key="9">
    <source>
        <dbReference type="ARBA" id="ARBA00023136"/>
    </source>
</evidence>
<dbReference type="Proteomes" id="UP000886700">
    <property type="component" value="Unplaced"/>
</dbReference>
<gene>
    <name evidence="11" type="primary">LOC101843405</name>
</gene>
<comment type="similarity">
    <text evidence="2">Belongs to the Tom20 family.</text>
</comment>
<dbReference type="InterPro" id="IPR002056">
    <property type="entry name" value="MAS20"/>
</dbReference>
<dbReference type="PRINTS" id="PR01989">
    <property type="entry name" value="EUOM20RECPTR"/>
</dbReference>
<keyword evidence="3" id="KW-0813">Transport</keyword>
<dbReference type="PANTHER" id="PTHR12430">
    <property type="entry name" value="MITOCHONDRIAL IMPORT RECEPTOR SUBUNIT TOM20"/>
    <property type="match status" value="1"/>
</dbReference>
<dbReference type="Gene3D" id="1.20.960.10">
    <property type="entry name" value="Mitochondrial outer membrane translocase complex, subunit Tom20 domain"/>
    <property type="match status" value="1"/>
</dbReference>
<evidence type="ECO:0000256" key="3">
    <source>
        <dbReference type="ARBA" id="ARBA00022448"/>
    </source>
</evidence>
<reference evidence="11" key="1">
    <citation type="submission" date="2025-08" db="UniProtKB">
        <authorList>
            <consortium name="RefSeq"/>
        </authorList>
    </citation>
    <scope>IDENTIFICATION</scope>
    <source>
        <tissue evidence="11">Liver</tissue>
    </source>
</reference>
<dbReference type="GeneID" id="101843405"/>
<evidence type="ECO:0000256" key="5">
    <source>
        <dbReference type="ARBA" id="ARBA00022787"/>
    </source>
</evidence>
<proteinExistence type="inferred from homology"/>